<proteinExistence type="predicted"/>
<evidence type="ECO:0000313" key="1">
    <source>
        <dbReference type="EMBL" id="WOK09372.1"/>
    </source>
</evidence>
<name>A0ABZ0IXX9_9BACT</name>
<keyword evidence="2" id="KW-1185">Reference proteome</keyword>
<dbReference type="EMBL" id="CP136051">
    <property type="protein sequence ID" value="WOK09372.1"/>
    <property type="molecule type" value="Genomic_DNA"/>
</dbReference>
<dbReference type="Proteomes" id="UP001302349">
    <property type="component" value="Chromosome"/>
</dbReference>
<accession>A0ABZ0IXX9</accession>
<organism evidence="1 2">
    <name type="scientific">Imperialibacter roseus</name>
    <dbReference type="NCBI Taxonomy" id="1324217"/>
    <lineage>
        <taxon>Bacteria</taxon>
        <taxon>Pseudomonadati</taxon>
        <taxon>Bacteroidota</taxon>
        <taxon>Cytophagia</taxon>
        <taxon>Cytophagales</taxon>
        <taxon>Flammeovirgaceae</taxon>
        <taxon>Imperialibacter</taxon>
    </lineage>
</organism>
<protein>
    <submittedName>
        <fullName evidence="1">Uncharacterized protein</fullName>
    </submittedName>
</protein>
<evidence type="ECO:0000313" key="2">
    <source>
        <dbReference type="Proteomes" id="UP001302349"/>
    </source>
</evidence>
<reference evidence="1 2" key="1">
    <citation type="journal article" date="2023" name="Microbiol. Resour. Announc.">
        <title>Complete Genome Sequence of Imperialibacter roseus strain P4T.</title>
        <authorList>
            <person name="Tizabi D.R."/>
            <person name="Bachvaroff T."/>
            <person name="Hill R.T."/>
        </authorList>
    </citation>
    <scope>NUCLEOTIDE SEQUENCE [LARGE SCALE GENOMIC DNA]</scope>
    <source>
        <strain evidence="1 2">P4T</strain>
    </source>
</reference>
<sequence length="145" mass="16581">MDETDPRTLPIFKKGQEILETVRLIGNLIPEDNEVLQDIKGHMLSDAALLTVKVAGAEAGDLYDIRMEAAAIIRKAARDLMVQNHSLDMYGFKEVRYYQLVRDLIEEYRLLFIDWVAGFDTSNYIIDQWGLFNPPGKGPFDEDDD</sequence>
<gene>
    <name evidence="1" type="ORF">RT717_12055</name>
</gene>
<dbReference type="RefSeq" id="WP_317491991.1">
    <property type="nucleotide sequence ID" value="NZ_CP136051.1"/>
</dbReference>